<feature type="non-terminal residue" evidence="2">
    <location>
        <position position="1"/>
    </location>
</feature>
<dbReference type="PROSITE" id="PS51154">
    <property type="entry name" value="MACRO"/>
    <property type="match status" value="1"/>
</dbReference>
<protein>
    <recommendedName>
        <fullName evidence="1">Macro domain-containing protein</fullName>
    </recommendedName>
</protein>
<dbReference type="Pfam" id="PF01661">
    <property type="entry name" value="Macro"/>
    <property type="match status" value="1"/>
</dbReference>
<organism evidence="2">
    <name type="scientific">marine sediment metagenome</name>
    <dbReference type="NCBI Taxonomy" id="412755"/>
    <lineage>
        <taxon>unclassified sequences</taxon>
        <taxon>metagenomes</taxon>
        <taxon>ecological metagenomes</taxon>
    </lineage>
</organism>
<dbReference type="SUPFAM" id="SSF52949">
    <property type="entry name" value="Macro domain-like"/>
    <property type="match status" value="1"/>
</dbReference>
<dbReference type="SMART" id="SM00506">
    <property type="entry name" value="A1pp"/>
    <property type="match status" value="1"/>
</dbReference>
<comment type="caution">
    <text evidence="2">The sequence shown here is derived from an EMBL/GenBank/DDBJ whole genome shotgun (WGS) entry which is preliminary data.</text>
</comment>
<sequence>VYKKNENIFNSKTMALVNPVNCVGIMGAGLAKQFKEKYPMMFKAYKKKCEKGLIKIGELSFFRTLEKLIINFPTKTHWRTKSKLDWIEIGLIYFTEHYYKWNIKSIAFPQLGCGMGNLQWLDVKILMEKYLNNIDLIVEI</sequence>
<feature type="domain" description="Macro" evidence="1">
    <location>
        <begin position="1"/>
        <end position="140"/>
    </location>
</feature>
<evidence type="ECO:0000313" key="2">
    <source>
        <dbReference type="EMBL" id="GAJ21439.1"/>
    </source>
</evidence>
<dbReference type="AlphaFoldDB" id="X1UVD6"/>
<dbReference type="InterPro" id="IPR050892">
    <property type="entry name" value="ADP-ribose_metab_enzymes"/>
</dbReference>
<dbReference type="InterPro" id="IPR002589">
    <property type="entry name" value="Macro_dom"/>
</dbReference>
<reference evidence="2" key="1">
    <citation type="journal article" date="2014" name="Front. Microbiol.">
        <title>High frequency of phylogenetically diverse reductive dehalogenase-homologous genes in deep subseafloor sedimentary metagenomes.</title>
        <authorList>
            <person name="Kawai M."/>
            <person name="Futagami T."/>
            <person name="Toyoda A."/>
            <person name="Takaki Y."/>
            <person name="Nishi S."/>
            <person name="Hori S."/>
            <person name="Arai W."/>
            <person name="Tsubouchi T."/>
            <person name="Morono Y."/>
            <person name="Uchiyama I."/>
            <person name="Ito T."/>
            <person name="Fujiyama A."/>
            <person name="Inagaki F."/>
            <person name="Takami H."/>
        </authorList>
    </citation>
    <scope>NUCLEOTIDE SEQUENCE</scope>
    <source>
        <strain evidence="2">Expedition CK06-06</strain>
    </source>
</reference>
<dbReference type="Gene3D" id="3.40.220.10">
    <property type="entry name" value="Leucine Aminopeptidase, subunit E, domain 1"/>
    <property type="match status" value="1"/>
</dbReference>
<dbReference type="InterPro" id="IPR043472">
    <property type="entry name" value="Macro_dom-like"/>
</dbReference>
<proteinExistence type="predicted"/>
<dbReference type="PANTHER" id="PTHR12521:SF0">
    <property type="entry name" value="ADP-RIBOSE GLYCOHYDROLASE OARD1"/>
    <property type="match status" value="1"/>
</dbReference>
<evidence type="ECO:0000259" key="1">
    <source>
        <dbReference type="PROSITE" id="PS51154"/>
    </source>
</evidence>
<dbReference type="GO" id="GO:0140291">
    <property type="term" value="P:peptidyl-glutamate ADP-deribosylation"/>
    <property type="evidence" value="ECO:0007669"/>
    <property type="project" value="TreeGrafter"/>
</dbReference>
<accession>X1UVD6</accession>
<feature type="non-terminal residue" evidence="2">
    <location>
        <position position="140"/>
    </location>
</feature>
<gene>
    <name evidence="2" type="ORF">S12H4_60235</name>
</gene>
<dbReference type="PANTHER" id="PTHR12521">
    <property type="entry name" value="PROTEIN C6ORF130"/>
    <property type="match status" value="1"/>
</dbReference>
<name>X1UVD6_9ZZZZ</name>
<dbReference type="EMBL" id="BARW01039590">
    <property type="protein sequence ID" value="GAJ21439.1"/>
    <property type="molecule type" value="Genomic_DNA"/>
</dbReference>